<protein>
    <recommendedName>
        <fullName evidence="5">Ankyrin repeat domain-containing protein</fullName>
    </recommendedName>
</protein>
<evidence type="ECO:0000313" key="4">
    <source>
        <dbReference type="EMBL" id="CAD9106284.1"/>
    </source>
</evidence>
<dbReference type="Pfam" id="PF12796">
    <property type="entry name" value="Ank_2"/>
    <property type="match status" value="1"/>
</dbReference>
<keyword evidence="2 3" id="KW-0040">ANK repeat</keyword>
<evidence type="ECO:0000256" key="1">
    <source>
        <dbReference type="ARBA" id="ARBA00022737"/>
    </source>
</evidence>
<organism evidence="4">
    <name type="scientific">Alexandrium catenella</name>
    <name type="common">Red tide dinoflagellate</name>
    <name type="synonym">Gonyaulax catenella</name>
    <dbReference type="NCBI Taxonomy" id="2925"/>
    <lineage>
        <taxon>Eukaryota</taxon>
        <taxon>Sar</taxon>
        <taxon>Alveolata</taxon>
        <taxon>Dinophyceae</taxon>
        <taxon>Gonyaulacales</taxon>
        <taxon>Pyrocystaceae</taxon>
        <taxon>Alexandrium</taxon>
    </lineage>
</organism>
<evidence type="ECO:0000256" key="2">
    <source>
        <dbReference type="ARBA" id="ARBA00023043"/>
    </source>
</evidence>
<dbReference type="Gene3D" id="1.25.40.20">
    <property type="entry name" value="Ankyrin repeat-containing domain"/>
    <property type="match status" value="1"/>
</dbReference>
<dbReference type="AlphaFoldDB" id="A0A7S1LK03"/>
<name>A0A7S1LK03_ALECA</name>
<dbReference type="EMBL" id="HBGE01016834">
    <property type="protein sequence ID" value="CAD9106284.1"/>
    <property type="molecule type" value="Transcribed_RNA"/>
</dbReference>
<evidence type="ECO:0000256" key="3">
    <source>
        <dbReference type="PROSITE-ProRule" id="PRU00023"/>
    </source>
</evidence>
<dbReference type="InterPro" id="IPR036770">
    <property type="entry name" value="Ankyrin_rpt-contain_sf"/>
</dbReference>
<dbReference type="InterPro" id="IPR002110">
    <property type="entry name" value="Ankyrin_rpt"/>
</dbReference>
<gene>
    <name evidence="4" type="ORF">ACAT0790_LOCUS10006</name>
</gene>
<reference evidence="4" key="1">
    <citation type="submission" date="2021-01" db="EMBL/GenBank/DDBJ databases">
        <authorList>
            <person name="Corre E."/>
            <person name="Pelletier E."/>
            <person name="Niang G."/>
            <person name="Scheremetjew M."/>
            <person name="Finn R."/>
            <person name="Kale V."/>
            <person name="Holt S."/>
            <person name="Cochrane G."/>
            <person name="Meng A."/>
            <person name="Brown T."/>
            <person name="Cohen L."/>
        </authorList>
    </citation>
    <scope>NUCLEOTIDE SEQUENCE</scope>
    <source>
        <strain evidence="4">OF101</strain>
    </source>
</reference>
<feature type="repeat" description="ANK" evidence="3">
    <location>
        <begin position="61"/>
        <end position="97"/>
    </location>
</feature>
<dbReference type="SMART" id="SM00248">
    <property type="entry name" value="ANK"/>
    <property type="match status" value="1"/>
</dbReference>
<dbReference type="SUPFAM" id="SSF48403">
    <property type="entry name" value="Ankyrin repeat"/>
    <property type="match status" value="1"/>
</dbReference>
<proteinExistence type="predicted"/>
<keyword evidence="1" id="KW-0677">Repeat</keyword>
<dbReference type="PROSITE" id="PS50088">
    <property type="entry name" value="ANK_REPEAT"/>
    <property type="match status" value="1"/>
</dbReference>
<sequence length="221" mass="25021">MPSKNVTQEMKAKMFPPDGVPCAKNMKPDDYLMQACDYGCNVPALERALAKKANVNARDKSGKTPLMLAAQNWTHPKYTTILEKLLEKGAEVNVESEYGETVMDIMSKMIVSYEAAREKEVKDQAERREIMEGRGPIGWGYGTAEDQKKTVIWNRPAVDELDDFKMMPQLYKGKALLEAKGAKAGEEAFNPAYLTAEEFVEKRDKVLAKYKDKKYKMYNGQ</sequence>
<evidence type="ECO:0008006" key="5">
    <source>
        <dbReference type="Google" id="ProtNLM"/>
    </source>
</evidence>
<accession>A0A7S1LK03</accession>
<dbReference type="PROSITE" id="PS50297">
    <property type="entry name" value="ANK_REP_REGION"/>
    <property type="match status" value="1"/>
</dbReference>
<dbReference type="PANTHER" id="PTHR24171">
    <property type="entry name" value="ANKYRIN REPEAT DOMAIN-CONTAINING PROTEIN 39-RELATED"/>
    <property type="match status" value="1"/>
</dbReference>